<dbReference type="Pfam" id="PF05569">
    <property type="entry name" value="Peptidase_M56"/>
    <property type="match status" value="1"/>
</dbReference>
<dbReference type="PANTHER" id="PTHR34978:SF3">
    <property type="entry name" value="SLR0241 PROTEIN"/>
    <property type="match status" value="1"/>
</dbReference>
<accession>A0A5B8VUI0</accession>
<evidence type="ECO:0000259" key="2">
    <source>
        <dbReference type="Pfam" id="PF05569"/>
    </source>
</evidence>
<keyword evidence="1" id="KW-1133">Transmembrane helix</keyword>
<dbReference type="PANTHER" id="PTHR34978">
    <property type="entry name" value="POSSIBLE SENSOR-TRANSDUCER PROTEIN BLAR"/>
    <property type="match status" value="1"/>
</dbReference>
<evidence type="ECO:0000256" key="1">
    <source>
        <dbReference type="SAM" id="Phobius"/>
    </source>
</evidence>
<keyword evidence="1" id="KW-0472">Membrane</keyword>
<keyword evidence="1" id="KW-0812">Transmembrane</keyword>
<dbReference type="Proteomes" id="UP000321362">
    <property type="component" value="Chromosome"/>
</dbReference>
<evidence type="ECO:0000313" key="4">
    <source>
        <dbReference type="Proteomes" id="UP000321362"/>
    </source>
</evidence>
<feature type="transmembrane region" description="Helical" evidence="1">
    <location>
        <begin position="104"/>
        <end position="126"/>
    </location>
</feature>
<protein>
    <recommendedName>
        <fullName evidence="2">Peptidase M56 domain-containing protein</fullName>
    </recommendedName>
</protein>
<dbReference type="AlphaFoldDB" id="A0A5B8VUI0"/>
<dbReference type="KEGG" id="mgk:FSB76_04925"/>
<reference evidence="3 4" key="1">
    <citation type="journal article" date="2013" name="J. Microbiol.">
        <title>Mucilaginibacter ginsenosidivorax sp. nov., with ginsenoside converting activity isolated from sediment.</title>
        <authorList>
            <person name="Kim J.K."/>
            <person name="Choi T.E."/>
            <person name="Liu Q.M."/>
            <person name="Park H.Y."/>
            <person name="Yi T.H."/>
            <person name="Yoon M.H."/>
            <person name="Kim S.C."/>
            <person name="Im W.T."/>
        </authorList>
    </citation>
    <scope>NUCLEOTIDE SEQUENCE [LARGE SCALE GENOMIC DNA]</scope>
    <source>
        <strain evidence="3 4">KHI28</strain>
    </source>
</reference>
<dbReference type="OrthoDB" id="649093at2"/>
<evidence type="ECO:0000313" key="3">
    <source>
        <dbReference type="EMBL" id="QEC75314.1"/>
    </source>
</evidence>
<organism evidence="3 4">
    <name type="scientific">Mucilaginibacter ginsenosidivorax</name>
    <dbReference type="NCBI Taxonomy" id="862126"/>
    <lineage>
        <taxon>Bacteria</taxon>
        <taxon>Pseudomonadati</taxon>
        <taxon>Bacteroidota</taxon>
        <taxon>Sphingobacteriia</taxon>
        <taxon>Sphingobacteriales</taxon>
        <taxon>Sphingobacteriaceae</taxon>
        <taxon>Mucilaginibacter</taxon>
    </lineage>
</organism>
<dbReference type="RefSeq" id="WP_147052468.1">
    <property type="nucleotide sequence ID" value="NZ_CP042437.1"/>
</dbReference>
<sequence length="551" mass="62696">MEAIAYLLQVSACTGVFYMFYYAFLRRLTFFTINRWYLLATLLLSFVIPAIKIRVDEQPHYVAVVQHVVYVNAPEAIQPIPFNAAPPKMGPVAPPVNRASIMGWVYVVAVISLSGYLFITLIIFFTRIKGKPLAKMGNVKIVSGYKKLGNGSFFNYIFLADENICYEDLKHVIGHEMMHVRLYHSADRVIARLAQIALWFNPFAYLFASAIEANHEFEVDAKMTHSVDKRVYANLLLQLSVTGQGMLHNGFSKVQLTGRIQMLFNKPSKNMKKLTYVLIVPMVTISCLVFATSLKTSAKKNAPAVTVTDTAVKYRQKVKYGIGQQLSMAKFKAYQQTDDYKNKSALVREIINKEIAIKVTELIRDKKTGIPQGYKVTYNSMPLEIKTFYGDGKELYSLLNVGDEVTVKLFGGGIGEGIPVVFFPQYIVKNNVRIFQPVQPETIREYPFLYEVNRVRFTDGKVAQIEKDSNGKWKTAVIEKDNGYRFNLAFKANSPDFAGIKQGDQVRLRFVHEVKTGKKVYAVNDWVSISENIADYGFKNPDMFYKFYEKM</sequence>
<dbReference type="InterPro" id="IPR008756">
    <property type="entry name" value="Peptidase_M56"/>
</dbReference>
<dbReference type="EMBL" id="CP042437">
    <property type="protein sequence ID" value="QEC75314.1"/>
    <property type="molecule type" value="Genomic_DNA"/>
</dbReference>
<feature type="transmembrane region" description="Helical" evidence="1">
    <location>
        <begin position="274"/>
        <end position="294"/>
    </location>
</feature>
<dbReference type="InterPro" id="IPR052173">
    <property type="entry name" value="Beta-lactam_resp_regulator"/>
</dbReference>
<feature type="transmembrane region" description="Helical" evidence="1">
    <location>
        <begin position="36"/>
        <end position="55"/>
    </location>
</feature>
<feature type="transmembrane region" description="Helical" evidence="1">
    <location>
        <begin position="6"/>
        <end position="24"/>
    </location>
</feature>
<name>A0A5B8VUI0_9SPHI</name>
<feature type="domain" description="Peptidase M56" evidence="2">
    <location>
        <begin position="155"/>
        <end position="263"/>
    </location>
</feature>
<gene>
    <name evidence="3" type="ORF">FSB76_04925</name>
</gene>
<keyword evidence="4" id="KW-1185">Reference proteome</keyword>
<proteinExistence type="predicted"/>